<dbReference type="Pfam" id="PF02582">
    <property type="entry name" value="DUF155"/>
    <property type="match status" value="1"/>
</dbReference>
<keyword evidence="3" id="KW-1133">Transmembrane helix</keyword>
<evidence type="ECO:0000313" key="6">
    <source>
        <dbReference type="Proteomes" id="UP000751190"/>
    </source>
</evidence>
<name>A0A8J5XJ80_DIALT</name>
<comment type="similarity">
    <text evidence="1">Belongs to the RMD1/sif2 family.</text>
</comment>
<sequence>MVDSDTQLEPLLERSALPSKPRAVRTTGKSRRKRPPQSTGAMDGDAADELPDEFEGEPASEQEADPPPIVVSLSAPLVPTVADDMPKPTQHATGDLRVQQLLAASEAARAAPRRLNPWEHSNRRSFKPIITIGKQSGTVLPPYKRRQLFSLPFTQQRRQAQPVEQRVAAAVPLYAADGMPSRRCGALCVGAAIDVKEVFTHHSALGLRCTAYKDGLNVVVHCQHATEDDVDDAHAYYFQYGCVVLWNFTPQGESRIIEQTRRLFAREPHAQPEVDDFAYVLLDQADAKPHVHKDVIYLSSGDSMEKLAVSFGLGQSAKLSVFERTTEMTIAETRHIPEQLAAGGSISLSRNEISMRVGQLFVDRSQVNLHSDMLDTPAFFWEEAEWEPLYQRTAKYMEIEKRVSVLNHRLDIIADLFDMLASEMHEKHASNLEIIVIVLIVIEVFFQVVGLVLDHGLQ</sequence>
<evidence type="ECO:0000259" key="4">
    <source>
        <dbReference type="Pfam" id="PF02582"/>
    </source>
</evidence>
<evidence type="ECO:0000256" key="2">
    <source>
        <dbReference type="SAM" id="MobiDB-lite"/>
    </source>
</evidence>
<evidence type="ECO:0000256" key="3">
    <source>
        <dbReference type="SAM" id="Phobius"/>
    </source>
</evidence>
<comment type="caution">
    <text evidence="5">The sequence shown here is derived from an EMBL/GenBank/DDBJ whole genome shotgun (WGS) entry which is preliminary data.</text>
</comment>
<keyword evidence="6" id="KW-1185">Reference proteome</keyword>
<keyword evidence="3" id="KW-0812">Transmembrane</keyword>
<feature type="transmembrane region" description="Helical" evidence="3">
    <location>
        <begin position="434"/>
        <end position="453"/>
    </location>
</feature>
<dbReference type="PANTHER" id="PTHR16255">
    <property type="entry name" value="REQUIRED FOR MEIOTIC NUCLEAR DIVISION PROTEIN 1 HOMOLOG"/>
    <property type="match status" value="1"/>
</dbReference>
<dbReference type="GO" id="GO:0005739">
    <property type="term" value="C:mitochondrion"/>
    <property type="evidence" value="ECO:0007669"/>
    <property type="project" value="UniProtKB-ARBA"/>
</dbReference>
<keyword evidence="3" id="KW-0472">Membrane</keyword>
<protein>
    <recommendedName>
        <fullName evidence="4">DUF155 domain-containing protein</fullName>
    </recommendedName>
</protein>
<dbReference type="OrthoDB" id="18302at2759"/>
<proteinExistence type="inferred from homology"/>
<dbReference type="Proteomes" id="UP000751190">
    <property type="component" value="Unassembled WGS sequence"/>
</dbReference>
<feature type="domain" description="DUF155" evidence="4">
    <location>
        <begin position="236"/>
        <end position="407"/>
    </location>
</feature>
<dbReference type="EMBL" id="JAGTXO010000004">
    <property type="protein sequence ID" value="KAG8468693.1"/>
    <property type="molecule type" value="Genomic_DNA"/>
</dbReference>
<dbReference type="InterPro" id="IPR003734">
    <property type="entry name" value="DUF155"/>
</dbReference>
<feature type="region of interest" description="Disordered" evidence="2">
    <location>
        <begin position="1"/>
        <end position="70"/>
    </location>
</feature>
<organism evidence="5 6">
    <name type="scientific">Diacronema lutheri</name>
    <name type="common">Unicellular marine alga</name>
    <name type="synonym">Monochrysis lutheri</name>
    <dbReference type="NCBI Taxonomy" id="2081491"/>
    <lineage>
        <taxon>Eukaryota</taxon>
        <taxon>Haptista</taxon>
        <taxon>Haptophyta</taxon>
        <taxon>Pavlovophyceae</taxon>
        <taxon>Pavlovales</taxon>
        <taxon>Pavlovaceae</taxon>
        <taxon>Diacronema</taxon>
    </lineage>
</organism>
<reference evidence="5" key="1">
    <citation type="submission" date="2021-05" db="EMBL/GenBank/DDBJ databases">
        <title>The genome of the haptophyte Pavlova lutheri (Diacronema luteri, Pavlovales) - a model for lipid biosynthesis in eukaryotic algae.</title>
        <authorList>
            <person name="Hulatt C.J."/>
            <person name="Posewitz M.C."/>
        </authorList>
    </citation>
    <scope>NUCLEOTIDE SEQUENCE</scope>
    <source>
        <strain evidence="5">NIVA-4/92</strain>
    </source>
</reference>
<evidence type="ECO:0000313" key="5">
    <source>
        <dbReference type="EMBL" id="KAG8468693.1"/>
    </source>
</evidence>
<dbReference type="InterPro" id="IPR051624">
    <property type="entry name" value="RMD1/Sad1-interacting"/>
</dbReference>
<dbReference type="PANTHER" id="PTHR16255:SF1">
    <property type="entry name" value="REQUIRED FOR MEIOTIC NUCLEAR DIVISION PROTEIN 1 HOMOLOG"/>
    <property type="match status" value="1"/>
</dbReference>
<evidence type="ECO:0000256" key="1">
    <source>
        <dbReference type="ARBA" id="ARBA00008306"/>
    </source>
</evidence>
<accession>A0A8J5XJ80</accession>
<dbReference type="AlphaFoldDB" id="A0A8J5XJ80"/>
<feature type="compositionally biased region" description="Acidic residues" evidence="2">
    <location>
        <begin position="45"/>
        <end position="64"/>
    </location>
</feature>
<gene>
    <name evidence="5" type="ORF">KFE25_013776</name>
</gene>